<accession>A0A150XHD7</accession>
<dbReference type="CDD" id="cd02440">
    <property type="entry name" value="AdoMet_MTases"/>
    <property type="match status" value="1"/>
</dbReference>
<evidence type="ECO:0000313" key="2">
    <source>
        <dbReference type="EMBL" id="KYG78106.1"/>
    </source>
</evidence>
<dbReference type="Proteomes" id="UP000075606">
    <property type="component" value="Unassembled WGS sequence"/>
</dbReference>
<evidence type="ECO:0000313" key="3">
    <source>
        <dbReference type="Proteomes" id="UP000075606"/>
    </source>
</evidence>
<comment type="caution">
    <text evidence="2">The sequence shown here is derived from an EMBL/GenBank/DDBJ whole genome shotgun (WGS) entry which is preliminary data.</text>
</comment>
<proteinExistence type="predicted"/>
<gene>
    <name evidence="2" type="ORF">AWW68_04885</name>
</gene>
<dbReference type="Gene3D" id="3.40.50.150">
    <property type="entry name" value="Vaccinia Virus protein VP39"/>
    <property type="match status" value="1"/>
</dbReference>
<protein>
    <recommendedName>
        <fullName evidence="1">Methyltransferase type 12 domain-containing protein</fullName>
    </recommendedName>
</protein>
<feature type="domain" description="Methyltransferase type 12" evidence="1">
    <location>
        <begin position="43"/>
        <end position="135"/>
    </location>
</feature>
<sequence length="203" mass="23161">MKENQYDLVAPFYDALAKLIFGEKLLKAQMHYLGEMKSSDRVLVVGGGTGRILKHPAFLHAKCIDYVELSAKMILEAQENAGNLQNVRFLEIDFFQHHGEYDFIICNFFLDCFNEHYLDLAIRKLHGLLSQNGTLLVTDFKPSSNRKNKLIVSLMIIFFRLTTRLQAPKLQDIPQALRALFSPVQRASFNNGLVFSSLLKPNP</sequence>
<dbReference type="Pfam" id="PF08242">
    <property type="entry name" value="Methyltransf_12"/>
    <property type="match status" value="1"/>
</dbReference>
<reference evidence="2 3" key="1">
    <citation type="submission" date="2016-01" db="EMBL/GenBank/DDBJ databases">
        <title>Genome sequencing of Roseivirga spongicola UST030701-084.</title>
        <authorList>
            <person name="Selvaratnam C."/>
            <person name="Thevarajoo S."/>
            <person name="Goh K.M."/>
            <person name="Ee R."/>
            <person name="Chan K.-G."/>
            <person name="Chong C.S."/>
        </authorList>
    </citation>
    <scope>NUCLEOTIDE SEQUENCE [LARGE SCALE GENOMIC DNA]</scope>
    <source>
        <strain evidence="2 3">UST030701-084</strain>
    </source>
</reference>
<keyword evidence="3" id="KW-1185">Reference proteome</keyword>
<dbReference type="AlphaFoldDB" id="A0A150XHD7"/>
<name>A0A150XHD7_9BACT</name>
<dbReference type="InterPro" id="IPR029063">
    <property type="entry name" value="SAM-dependent_MTases_sf"/>
</dbReference>
<dbReference type="EMBL" id="LRPC01000001">
    <property type="protein sequence ID" value="KYG78106.1"/>
    <property type="molecule type" value="Genomic_DNA"/>
</dbReference>
<dbReference type="SUPFAM" id="SSF53335">
    <property type="entry name" value="S-adenosyl-L-methionine-dependent methyltransferases"/>
    <property type="match status" value="1"/>
</dbReference>
<organism evidence="2 3">
    <name type="scientific">Roseivirga spongicola</name>
    <dbReference type="NCBI Taxonomy" id="333140"/>
    <lineage>
        <taxon>Bacteria</taxon>
        <taxon>Pseudomonadati</taxon>
        <taxon>Bacteroidota</taxon>
        <taxon>Cytophagia</taxon>
        <taxon>Cytophagales</taxon>
        <taxon>Roseivirgaceae</taxon>
        <taxon>Roseivirga</taxon>
    </lineage>
</organism>
<evidence type="ECO:0000259" key="1">
    <source>
        <dbReference type="Pfam" id="PF08242"/>
    </source>
</evidence>
<dbReference type="RefSeq" id="WP_068217191.1">
    <property type="nucleotide sequence ID" value="NZ_LRPC01000001.1"/>
</dbReference>
<dbReference type="OrthoDB" id="836632at2"/>
<dbReference type="InterPro" id="IPR013217">
    <property type="entry name" value="Methyltransf_12"/>
</dbReference>
<dbReference type="STRING" id="333140.AWW68_04885"/>